<protein>
    <recommendedName>
        <fullName evidence="4">F-box domain-containing protein</fullName>
    </recommendedName>
</protein>
<reference evidence="3" key="2">
    <citation type="submission" date="2015-01" db="EMBL/GenBank/DDBJ databases">
        <title>Evolutionary Origins and Diversification of the Mycorrhizal Mutualists.</title>
        <authorList>
            <consortium name="DOE Joint Genome Institute"/>
            <consortium name="Mycorrhizal Genomics Consortium"/>
            <person name="Kohler A."/>
            <person name="Kuo A."/>
            <person name="Nagy L.G."/>
            <person name="Floudas D."/>
            <person name="Copeland A."/>
            <person name="Barry K.W."/>
            <person name="Cichocki N."/>
            <person name="Veneault-Fourrey C."/>
            <person name="LaButti K."/>
            <person name="Lindquist E.A."/>
            <person name="Lipzen A."/>
            <person name="Lundell T."/>
            <person name="Morin E."/>
            <person name="Murat C."/>
            <person name="Riley R."/>
            <person name="Ohm R."/>
            <person name="Sun H."/>
            <person name="Tunlid A."/>
            <person name="Henrissat B."/>
            <person name="Grigoriev I.V."/>
            <person name="Hibbett D.S."/>
            <person name="Martin F."/>
        </authorList>
    </citation>
    <scope>NUCLEOTIDE SEQUENCE [LARGE SCALE GENOMIC DNA]</scope>
    <source>
        <strain evidence="3">UH-Slu-Lm8-n1</strain>
    </source>
</reference>
<dbReference type="EMBL" id="KN835150">
    <property type="protein sequence ID" value="KIK47128.1"/>
    <property type="molecule type" value="Genomic_DNA"/>
</dbReference>
<feature type="signal peptide" evidence="1">
    <location>
        <begin position="1"/>
        <end position="22"/>
    </location>
</feature>
<reference evidence="2 3" key="1">
    <citation type="submission" date="2014-04" db="EMBL/GenBank/DDBJ databases">
        <authorList>
            <consortium name="DOE Joint Genome Institute"/>
            <person name="Kuo A."/>
            <person name="Ruytinx J."/>
            <person name="Rineau F."/>
            <person name="Colpaert J."/>
            <person name="Kohler A."/>
            <person name="Nagy L.G."/>
            <person name="Floudas D."/>
            <person name="Copeland A."/>
            <person name="Barry K.W."/>
            <person name="Cichocki N."/>
            <person name="Veneault-Fourrey C."/>
            <person name="LaButti K."/>
            <person name="Lindquist E.A."/>
            <person name="Lipzen A."/>
            <person name="Lundell T."/>
            <person name="Morin E."/>
            <person name="Murat C."/>
            <person name="Sun H."/>
            <person name="Tunlid A."/>
            <person name="Henrissat B."/>
            <person name="Grigoriev I.V."/>
            <person name="Hibbett D.S."/>
            <person name="Martin F."/>
            <person name="Nordberg H.P."/>
            <person name="Cantor M.N."/>
            <person name="Hua S.X."/>
        </authorList>
    </citation>
    <scope>NUCLEOTIDE SEQUENCE [LARGE SCALE GENOMIC DNA]</scope>
    <source>
        <strain evidence="2 3">UH-Slu-Lm8-n1</strain>
    </source>
</reference>
<dbReference type="AlphaFoldDB" id="A0A0D0BVZ9"/>
<evidence type="ECO:0008006" key="4">
    <source>
        <dbReference type="Google" id="ProtNLM"/>
    </source>
</evidence>
<keyword evidence="1" id="KW-0732">Signal</keyword>
<evidence type="ECO:0000313" key="3">
    <source>
        <dbReference type="Proteomes" id="UP000054485"/>
    </source>
</evidence>
<feature type="chain" id="PRO_5002219829" description="F-box domain-containing protein" evidence="1">
    <location>
        <begin position="23"/>
        <end position="301"/>
    </location>
</feature>
<dbReference type="InParanoid" id="A0A0D0BVZ9"/>
<organism evidence="2 3">
    <name type="scientific">Suillus luteus UH-Slu-Lm8-n1</name>
    <dbReference type="NCBI Taxonomy" id="930992"/>
    <lineage>
        <taxon>Eukaryota</taxon>
        <taxon>Fungi</taxon>
        <taxon>Dikarya</taxon>
        <taxon>Basidiomycota</taxon>
        <taxon>Agaricomycotina</taxon>
        <taxon>Agaricomycetes</taxon>
        <taxon>Agaricomycetidae</taxon>
        <taxon>Boletales</taxon>
        <taxon>Suillineae</taxon>
        <taxon>Suillaceae</taxon>
        <taxon>Suillus</taxon>
    </lineage>
</organism>
<name>A0A0D0BVZ9_9AGAM</name>
<dbReference type="OrthoDB" id="3145912at2759"/>
<evidence type="ECO:0000313" key="2">
    <source>
        <dbReference type="EMBL" id="KIK47128.1"/>
    </source>
</evidence>
<sequence>MASPLATFPPELLLLVFSLASSHRPTAVSLSLVSHWVHNHVERNLYHTVSLSSSRSLVAFNASLNSKPQVFAHNLVKRLSITALGPISSIDEVLKKCTGVTSLVCGFSVSSYIHSSCARSLKQPSLSAPPETTTTMFRLPIAPREQLLIALACRDGIDMSIISPLVTHLRIQLTPATTFESVARLRELSYLTHLAVTYRHGLHGHANAIKEMIRPIVEEGRLEILVIHVTGAGSEAHRKEIEEWRTDSTLDVIDSTPTSTHRCLGYRPRTLIIAKRDTATVLSQWEQGDNMWNEISAPARL</sequence>
<dbReference type="HOGENOM" id="CLU_051720_0_1_1"/>
<evidence type="ECO:0000256" key="1">
    <source>
        <dbReference type="SAM" id="SignalP"/>
    </source>
</evidence>
<keyword evidence="3" id="KW-1185">Reference proteome</keyword>
<dbReference type="Proteomes" id="UP000054485">
    <property type="component" value="Unassembled WGS sequence"/>
</dbReference>
<proteinExistence type="predicted"/>
<gene>
    <name evidence="2" type="ORF">CY34DRAFT_21601</name>
</gene>
<accession>A0A0D0BVZ9</accession>